<organism evidence="2 3">
    <name type="scientific">Tolypocladium paradoxum</name>
    <dbReference type="NCBI Taxonomy" id="94208"/>
    <lineage>
        <taxon>Eukaryota</taxon>
        <taxon>Fungi</taxon>
        <taxon>Dikarya</taxon>
        <taxon>Ascomycota</taxon>
        <taxon>Pezizomycotina</taxon>
        <taxon>Sordariomycetes</taxon>
        <taxon>Hypocreomycetidae</taxon>
        <taxon>Hypocreales</taxon>
        <taxon>Ophiocordycipitaceae</taxon>
        <taxon>Tolypocladium</taxon>
    </lineage>
</organism>
<dbReference type="Gene3D" id="3.40.50.300">
    <property type="entry name" value="P-loop containing nucleotide triphosphate hydrolases"/>
    <property type="match status" value="1"/>
</dbReference>
<feature type="region of interest" description="Disordered" evidence="1">
    <location>
        <begin position="96"/>
        <end position="125"/>
    </location>
</feature>
<dbReference type="Proteomes" id="UP000237481">
    <property type="component" value="Unassembled WGS sequence"/>
</dbReference>
<protein>
    <recommendedName>
        <fullName evidence="4">DNA2/NAM7 helicase-like C-terminal domain-containing protein</fullName>
    </recommendedName>
</protein>
<gene>
    <name evidence="2" type="ORF">TPAR_03825</name>
</gene>
<comment type="caution">
    <text evidence="2">The sequence shown here is derived from an EMBL/GenBank/DDBJ whole genome shotgun (WGS) entry which is preliminary data.</text>
</comment>
<keyword evidence="3" id="KW-1185">Reference proteome</keyword>
<name>A0A2S4L0N2_9HYPO</name>
<dbReference type="InterPro" id="IPR027417">
    <property type="entry name" value="P-loop_NTPase"/>
</dbReference>
<reference evidence="2 3" key="1">
    <citation type="submission" date="2018-01" db="EMBL/GenBank/DDBJ databases">
        <title>Harnessing the power of phylogenomics to disentangle the directionality and signatures of interkingdom host jumping in the parasitic fungal genus Tolypocladium.</title>
        <authorList>
            <person name="Quandt C.A."/>
            <person name="Patterson W."/>
            <person name="Spatafora J.W."/>
        </authorList>
    </citation>
    <scope>NUCLEOTIDE SEQUENCE [LARGE SCALE GENOMIC DNA]</scope>
    <source>
        <strain evidence="2 3">NRBC 100945</strain>
    </source>
</reference>
<evidence type="ECO:0000256" key="1">
    <source>
        <dbReference type="SAM" id="MobiDB-lite"/>
    </source>
</evidence>
<evidence type="ECO:0008006" key="4">
    <source>
        <dbReference type="Google" id="ProtNLM"/>
    </source>
</evidence>
<evidence type="ECO:0000313" key="3">
    <source>
        <dbReference type="Proteomes" id="UP000237481"/>
    </source>
</evidence>
<evidence type="ECO:0000313" key="2">
    <source>
        <dbReference type="EMBL" id="POR35969.1"/>
    </source>
</evidence>
<dbReference type="EMBL" id="PKSG01000373">
    <property type="protein sequence ID" value="POR35969.1"/>
    <property type="molecule type" value="Genomic_DNA"/>
</dbReference>
<sequence>MYAHNKRLLAAQLQEAGLDEVECHTVDSFQGREGEVIVLVLCTDALFIVGDISTMDQVDVDVKEKVEGDDGETMNTKGTAIKGMLDWFRGHGRVVNMDNPGNAVDKPAEPAEPAEPADNADNADNAGECFAFQGFFDEAGFGPE</sequence>
<dbReference type="AlphaFoldDB" id="A0A2S4L0N2"/>
<accession>A0A2S4L0N2</accession>
<feature type="compositionally biased region" description="Low complexity" evidence="1">
    <location>
        <begin position="114"/>
        <end position="125"/>
    </location>
</feature>
<proteinExistence type="predicted"/>